<gene>
    <name evidence="1" type="ORF">RRF57_009223</name>
</gene>
<dbReference type="EMBL" id="JAWHQM010000033">
    <property type="protein sequence ID" value="KAK5633509.1"/>
    <property type="molecule type" value="Genomic_DNA"/>
</dbReference>
<keyword evidence="2" id="KW-1185">Reference proteome</keyword>
<protein>
    <submittedName>
        <fullName evidence="1">Uncharacterized protein</fullName>
    </submittedName>
</protein>
<evidence type="ECO:0000313" key="1">
    <source>
        <dbReference type="EMBL" id="KAK5633509.1"/>
    </source>
</evidence>
<evidence type="ECO:0000313" key="2">
    <source>
        <dbReference type="Proteomes" id="UP001305414"/>
    </source>
</evidence>
<dbReference type="AlphaFoldDB" id="A0AAN7UZ59"/>
<organism evidence="1 2">
    <name type="scientific">Xylaria bambusicola</name>
    <dbReference type="NCBI Taxonomy" id="326684"/>
    <lineage>
        <taxon>Eukaryota</taxon>
        <taxon>Fungi</taxon>
        <taxon>Dikarya</taxon>
        <taxon>Ascomycota</taxon>
        <taxon>Pezizomycotina</taxon>
        <taxon>Sordariomycetes</taxon>
        <taxon>Xylariomycetidae</taxon>
        <taxon>Xylariales</taxon>
        <taxon>Xylariaceae</taxon>
        <taxon>Xylaria</taxon>
    </lineage>
</organism>
<dbReference type="Proteomes" id="UP001305414">
    <property type="component" value="Unassembled WGS sequence"/>
</dbReference>
<comment type="caution">
    <text evidence="1">The sequence shown here is derived from an EMBL/GenBank/DDBJ whole genome shotgun (WGS) entry which is preliminary data.</text>
</comment>
<accession>A0AAN7UZ59</accession>
<sequence length="79" mass="8506">MDSQGSVAWLDCGNGEKVGEPETVRCCTWGIDEQGQASPREMPFMAVREFGQIGARPAMRTFHNTGRTTTALEAACVVG</sequence>
<proteinExistence type="predicted"/>
<name>A0AAN7UZ59_9PEZI</name>
<reference evidence="1 2" key="1">
    <citation type="submission" date="2023-10" db="EMBL/GenBank/DDBJ databases">
        <title>Draft genome sequence of Xylaria bambusicola isolate GMP-LS, the root and basal stem rot pathogen of sugarcane in Indonesia.</title>
        <authorList>
            <person name="Selvaraj P."/>
            <person name="Muralishankar V."/>
            <person name="Muruganantham S."/>
            <person name="Sp S."/>
            <person name="Haryani S."/>
            <person name="Lau K.J.X."/>
            <person name="Naqvi N.I."/>
        </authorList>
    </citation>
    <scope>NUCLEOTIDE SEQUENCE [LARGE SCALE GENOMIC DNA]</scope>
    <source>
        <strain evidence="1">GMP-LS</strain>
    </source>
</reference>